<name>A0AAN6Z5L0_9PEZI</name>
<keyword evidence="2" id="KW-1185">Reference proteome</keyword>
<sequence>MAAGEWDPCAFISIFIFPFPLFHLLETNFLFSMSCYVPRYVTIKPGLDCRFPWSRPTHRCFSSQCHSASVARLHSERGIACRTTKDAKRMFLRTDFVAHFDQALEAANKKKCGVGLGSLLLVTSGNFAASDKDRKDQNPGSPPGL</sequence>
<protein>
    <submittedName>
        <fullName evidence="1">Uncharacterized protein</fullName>
    </submittedName>
</protein>
<accession>A0AAN6Z5L0</accession>
<organism evidence="1 2">
    <name type="scientific">Parathielavia appendiculata</name>
    <dbReference type="NCBI Taxonomy" id="2587402"/>
    <lineage>
        <taxon>Eukaryota</taxon>
        <taxon>Fungi</taxon>
        <taxon>Dikarya</taxon>
        <taxon>Ascomycota</taxon>
        <taxon>Pezizomycotina</taxon>
        <taxon>Sordariomycetes</taxon>
        <taxon>Sordariomycetidae</taxon>
        <taxon>Sordariales</taxon>
        <taxon>Chaetomiaceae</taxon>
        <taxon>Parathielavia</taxon>
    </lineage>
</organism>
<dbReference type="GeneID" id="87823287"/>
<dbReference type="AlphaFoldDB" id="A0AAN6Z5L0"/>
<dbReference type="Proteomes" id="UP001302602">
    <property type="component" value="Unassembled WGS sequence"/>
</dbReference>
<evidence type="ECO:0000313" key="1">
    <source>
        <dbReference type="EMBL" id="KAK4125453.1"/>
    </source>
</evidence>
<dbReference type="RefSeq" id="XP_062649224.1">
    <property type="nucleotide sequence ID" value="XM_062786519.1"/>
</dbReference>
<dbReference type="EMBL" id="MU853225">
    <property type="protein sequence ID" value="KAK4125453.1"/>
    <property type="molecule type" value="Genomic_DNA"/>
</dbReference>
<gene>
    <name evidence="1" type="ORF">N657DRAFT_266106</name>
</gene>
<reference evidence="1" key="1">
    <citation type="journal article" date="2023" name="Mol. Phylogenet. Evol.">
        <title>Genome-scale phylogeny and comparative genomics of the fungal order Sordariales.</title>
        <authorList>
            <person name="Hensen N."/>
            <person name="Bonometti L."/>
            <person name="Westerberg I."/>
            <person name="Brannstrom I.O."/>
            <person name="Guillou S."/>
            <person name="Cros-Aarteil S."/>
            <person name="Calhoun S."/>
            <person name="Haridas S."/>
            <person name="Kuo A."/>
            <person name="Mondo S."/>
            <person name="Pangilinan J."/>
            <person name="Riley R."/>
            <person name="LaButti K."/>
            <person name="Andreopoulos B."/>
            <person name="Lipzen A."/>
            <person name="Chen C."/>
            <person name="Yan M."/>
            <person name="Daum C."/>
            <person name="Ng V."/>
            <person name="Clum A."/>
            <person name="Steindorff A."/>
            <person name="Ohm R.A."/>
            <person name="Martin F."/>
            <person name="Silar P."/>
            <person name="Natvig D.O."/>
            <person name="Lalanne C."/>
            <person name="Gautier V."/>
            <person name="Ament-Velasquez S.L."/>
            <person name="Kruys A."/>
            <person name="Hutchinson M.I."/>
            <person name="Powell A.J."/>
            <person name="Barry K."/>
            <person name="Miller A.N."/>
            <person name="Grigoriev I.V."/>
            <person name="Debuchy R."/>
            <person name="Gladieux P."/>
            <person name="Hiltunen Thoren M."/>
            <person name="Johannesson H."/>
        </authorList>
    </citation>
    <scope>NUCLEOTIDE SEQUENCE</scope>
    <source>
        <strain evidence="1">CBS 731.68</strain>
    </source>
</reference>
<reference evidence="1" key="2">
    <citation type="submission" date="2023-05" db="EMBL/GenBank/DDBJ databases">
        <authorList>
            <consortium name="Lawrence Berkeley National Laboratory"/>
            <person name="Steindorff A."/>
            <person name="Hensen N."/>
            <person name="Bonometti L."/>
            <person name="Westerberg I."/>
            <person name="Brannstrom I.O."/>
            <person name="Guillou S."/>
            <person name="Cros-Aarteil S."/>
            <person name="Calhoun S."/>
            <person name="Haridas S."/>
            <person name="Kuo A."/>
            <person name="Mondo S."/>
            <person name="Pangilinan J."/>
            <person name="Riley R."/>
            <person name="Labutti K."/>
            <person name="Andreopoulos B."/>
            <person name="Lipzen A."/>
            <person name="Chen C."/>
            <person name="Yanf M."/>
            <person name="Daum C."/>
            <person name="Ng V."/>
            <person name="Clum A."/>
            <person name="Ohm R."/>
            <person name="Martin F."/>
            <person name="Silar P."/>
            <person name="Natvig D."/>
            <person name="Lalanne C."/>
            <person name="Gautier V."/>
            <person name="Ament-Velasquez S.L."/>
            <person name="Kruys A."/>
            <person name="Hutchinson M.I."/>
            <person name="Powell A.J."/>
            <person name="Barry K."/>
            <person name="Miller A.N."/>
            <person name="Grigoriev I.V."/>
            <person name="Debuchy R."/>
            <person name="Gladieux P."/>
            <person name="Thoren M.H."/>
            <person name="Johannesson H."/>
        </authorList>
    </citation>
    <scope>NUCLEOTIDE SEQUENCE</scope>
    <source>
        <strain evidence="1">CBS 731.68</strain>
    </source>
</reference>
<proteinExistence type="predicted"/>
<comment type="caution">
    <text evidence="1">The sequence shown here is derived from an EMBL/GenBank/DDBJ whole genome shotgun (WGS) entry which is preliminary data.</text>
</comment>
<evidence type="ECO:0000313" key="2">
    <source>
        <dbReference type="Proteomes" id="UP001302602"/>
    </source>
</evidence>